<accession>A0ABW5G210</accession>
<reference evidence="6" key="1">
    <citation type="journal article" date="2019" name="Int. J. Syst. Evol. Microbiol.">
        <title>The Global Catalogue of Microorganisms (GCM) 10K type strain sequencing project: providing services to taxonomists for standard genome sequencing and annotation.</title>
        <authorList>
            <consortium name="The Broad Institute Genomics Platform"/>
            <consortium name="The Broad Institute Genome Sequencing Center for Infectious Disease"/>
            <person name="Wu L."/>
            <person name="Ma J."/>
        </authorList>
    </citation>
    <scope>NUCLEOTIDE SEQUENCE [LARGE SCALE GENOMIC DNA]</scope>
    <source>
        <strain evidence="6">CGMCC 4.7645</strain>
    </source>
</reference>
<feature type="signal peptide" evidence="4">
    <location>
        <begin position="1"/>
        <end position="21"/>
    </location>
</feature>
<comment type="subcellular location">
    <subcellularLocation>
        <location evidence="1">Cell envelope</location>
    </subcellularLocation>
</comment>
<comment type="caution">
    <text evidence="5">The sequence shown here is derived from an EMBL/GenBank/DDBJ whole genome shotgun (WGS) entry which is preliminary data.</text>
</comment>
<evidence type="ECO:0000256" key="1">
    <source>
        <dbReference type="ARBA" id="ARBA00004196"/>
    </source>
</evidence>
<keyword evidence="3 4" id="KW-0732">Signal</keyword>
<evidence type="ECO:0000256" key="2">
    <source>
        <dbReference type="ARBA" id="ARBA00007639"/>
    </source>
</evidence>
<dbReference type="Gene3D" id="3.40.50.2300">
    <property type="match status" value="2"/>
</dbReference>
<sequence length="363" mass="37816">MTRHRRIPLAILSLSVGLALTACSTGSQDKAADGAKPLSVAYAGVSDADPLYKALGDGLARLATAKGVKLNRYDNNADATQALSNANLIVGQKPDVAIDWDGVGNTNSVGQVFTRAKLPCVAVNLPIAGCSLYDLDQVGAGTQLGTEVAKIAAERGWAANDMFVLLESVTTAGMAPINSVGGFYSEFAKHFPGLEQRAPSDFSLTTTGIGASGQFVDGVGTVDGAYAATQRVLQTIPAGKKLVIDVLNDAMVPGVLRALEQAGRQKDVLLASTGALPSALAGVRTNPIWVAEGDAGLSEWPRYLLAMSRAIAAGEKIPDRTLTPFRVVTKSNVDTLFDGDASKTPLPVPSADSYLLKYDDLGR</sequence>
<keyword evidence="6" id="KW-1185">Reference proteome</keyword>
<evidence type="ECO:0000313" key="6">
    <source>
        <dbReference type="Proteomes" id="UP001597417"/>
    </source>
</evidence>
<dbReference type="EMBL" id="JBHUKR010000017">
    <property type="protein sequence ID" value="MFD2420176.1"/>
    <property type="molecule type" value="Genomic_DNA"/>
</dbReference>
<dbReference type="PANTHER" id="PTHR46847:SF1">
    <property type="entry name" value="D-ALLOSE-BINDING PERIPLASMIC PROTEIN-RELATED"/>
    <property type="match status" value="1"/>
</dbReference>
<dbReference type="PROSITE" id="PS51257">
    <property type="entry name" value="PROKAR_LIPOPROTEIN"/>
    <property type="match status" value="1"/>
</dbReference>
<comment type="similarity">
    <text evidence="2">Belongs to the bacterial solute-binding protein 2 family.</text>
</comment>
<organism evidence="5 6">
    <name type="scientific">Amycolatopsis pigmentata</name>
    <dbReference type="NCBI Taxonomy" id="450801"/>
    <lineage>
        <taxon>Bacteria</taxon>
        <taxon>Bacillati</taxon>
        <taxon>Actinomycetota</taxon>
        <taxon>Actinomycetes</taxon>
        <taxon>Pseudonocardiales</taxon>
        <taxon>Pseudonocardiaceae</taxon>
        <taxon>Amycolatopsis</taxon>
    </lineage>
</organism>
<evidence type="ECO:0000313" key="5">
    <source>
        <dbReference type="EMBL" id="MFD2420176.1"/>
    </source>
</evidence>
<proteinExistence type="inferred from homology"/>
<dbReference type="RefSeq" id="WP_378268204.1">
    <property type="nucleotide sequence ID" value="NZ_JBHUKR010000017.1"/>
</dbReference>
<feature type="chain" id="PRO_5046833796" evidence="4">
    <location>
        <begin position="22"/>
        <end position="363"/>
    </location>
</feature>
<evidence type="ECO:0000256" key="4">
    <source>
        <dbReference type="SAM" id="SignalP"/>
    </source>
</evidence>
<dbReference type="InterPro" id="IPR028082">
    <property type="entry name" value="Peripla_BP_I"/>
</dbReference>
<dbReference type="Proteomes" id="UP001597417">
    <property type="component" value="Unassembled WGS sequence"/>
</dbReference>
<protein>
    <submittedName>
        <fullName evidence="5">Sugar ABC transporter substrate-binding protein</fullName>
    </submittedName>
</protein>
<gene>
    <name evidence="5" type="ORF">ACFSXZ_27985</name>
</gene>
<name>A0ABW5G210_9PSEU</name>
<evidence type="ECO:0000256" key="3">
    <source>
        <dbReference type="ARBA" id="ARBA00022729"/>
    </source>
</evidence>
<dbReference type="SUPFAM" id="SSF53822">
    <property type="entry name" value="Periplasmic binding protein-like I"/>
    <property type="match status" value="1"/>
</dbReference>
<dbReference type="PANTHER" id="PTHR46847">
    <property type="entry name" value="D-ALLOSE-BINDING PERIPLASMIC PROTEIN-RELATED"/>
    <property type="match status" value="1"/>
</dbReference>